<evidence type="ECO:0008006" key="3">
    <source>
        <dbReference type="Google" id="ProtNLM"/>
    </source>
</evidence>
<accession>S5Z793</accession>
<evidence type="ECO:0000313" key="2">
    <source>
        <dbReference type="Proteomes" id="UP000015543"/>
    </source>
</evidence>
<dbReference type="AlphaFoldDB" id="S5Z793"/>
<keyword evidence="2" id="KW-1185">Reference proteome</keyword>
<organism evidence="1 2">
    <name type="scientific">Thermofilum adornatum</name>
    <dbReference type="NCBI Taxonomy" id="1365176"/>
    <lineage>
        <taxon>Archaea</taxon>
        <taxon>Thermoproteota</taxon>
        <taxon>Thermoprotei</taxon>
        <taxon>Thermofilales</taxon>
        <taxon>Thermofilaceae</taxon>
        <taxon>Thermofilum</taxon>
    </lineage>
</organism>
<name>S5Z793_9CREN</name>
<dbReference type="eggNOG" id="arCOG03746">
    <property type="taxonomic scope" value="Archaea"/>
</dbReference>
<gene>
    <name evidence="1" type="ORF">N186_04290</name>
</gene>
<reference evidence="1 2" key="1">
    <citation type="journal article" date="2013" name="Genome Announc.">
        <title>Complete Genomic Sequence of 'Thermofilum adornatus' Strain 1910bT, a Hyperthermophilic Anaerobic Organotrophic Crenarchaeon.</title>
        <authorList>
            <person name="Dominova I.N."/>
            <person name="Kublanov I.V."/>
            <person name="Podosokorskaya O.A."/>
            <person name="Derbikova K.S."/>
            <person name="Patrushev M.V."/>
            <person name="Toshchakov S.V."/>
        </authorList>
    </citation>
    <scope>NUCLEOTIDE SEQUENCE [LARGE SCALE GENOMIC DNA]</scope>
    <source>
        <strain evidence="2">1910b</strain>
    </source>
</reference>
<dbReference type="KEGG" id="thb:N186_04290"/>
<sequence>MVQTILDMIKKSRGSLVTFNAKKIAVLANIETQPVVLTLVKDVLEKLREKGYLEVLGKTKHGVKYAVRRDTPLWVLAKNYDKVVLRSLDDLNLILEKMAVAT</sequence>
<dbReference type="EMBL" id="CP006646">
    <property type="protein sequence ID" value="AGT35210.1"/>
    <property type="molecule type" value="Genomic_DNA"/>
</dbReference>
<dbReference type="HOGENOM" id="CLU_2271183_0_0_2"/>
<dbReference type="Proteomes" id="UP000015543">
    <property type="component" value="Chromosome"/>
</dbReference>
<evidence type="ECO:0000313" key="1">
    <source>
        <dbReference type="EMBL" id="AGT35210.1"/>
    </source>
</evidence>
<dbReference type="PATRIC" id="fig|1365176.7.peg.841"/>
<proteinExistence type="predicted"/>
<protein>
    <recommendedName>
        <fullName evidence="3">DNA-binding protein</fullName>
    </recommendedName>
</protein>